<accession>A0A6A8Q0D8</accession>
<dbReference type="AlphaFoldDB" id="A0A6A8Q0D8"/>
<gene>
    <name evidence="1" type="ORF">GLX26_00825</name>
</gene>
<name>A0A6A8Q0D8_METHO</name>
<comment type="caution">
    <text evidence="1">The sequence shown here is derived from an EMBL/GenBank/DDBJ whole genome shotgun (WGS) entry which is preliminary data.</text>
</comment>
<sequence>MLNKKKTNKKKQIKKEKEQSDIVMFEDFDSNKKSEDDQKNIEIQETVELNYWEDSSIEDFCDISLDELKKK</sequence>
<dbReference type="EMBL" id="WMLC01000007">
    <property type="protein sequence ID" value="MTH75653.1"/>
    <property type="molecule type" value="Genomic_DNA"/>
</dbReference>
<reference evidence="1" key="1">
    <citation type="submission" date="2019-11" db="EMBL/GenBank/DDBJ databases">
        <title>Draft genome sequence of Mycoplasma hominis strain MH-1.</title>
        <authorList>
            <person name="Ruan Z."/>
            <person name="Zhang J."/>
            <person name="Xie X."/>
        </authorList>
    </citation>
    <scope>NUCLEOTIDE SEQUENCE</scope>
    <source>
        <strain evidence="1">MH-1</strain>
    </source>
</reference>
<organism evidence="1">
    <name type="scientific">Metamycoplasma hominis</name>
    <name type="common">Mycoplasma hominis</name>
    <dbReference type="NCBI Taxonomy" id="2098"/>
    <lineage>
        <taxon>Bacteria</taxon>
        <taxon>Bacillati</taxon>
        <taxon>Mycoplasmatota</taxon>
        <taxon>Mycoplasmoidales</taxon>
        <taxon>Metamycoplasmataceae</taxon>
        <taxon>Metamycoplasma</taxon>
    </lineage>
</organism>
<evidence type="ECO:0000313" key="1">
    <source>
        <dbReference type="EMBL" id="MTH75653.1"/>
    </source>
</evidence>
<dbReference type="RefSeq" id="WP_155392204.1">
    <property type="nucleotide sequence ID" value="NZ_JBNEDD010000001.1"/>
</dbReference>
<protein>
    <submittedName>
        <fullName evidence="1">Uncharacterized protein</fullName>
    </submittedName>
</protein>
<proteinExistence type="predicted"/>